<dbReference type="EnsemblPlants" id="Ma02_t13000.1">
    <property type="protein sequence ID" value="Ma02_p13000.1"/>
    <property type="gene ID" value="Ma02_g13000"/>
</dbReference>
<dbReference type="PROSITE" id="PS00108">
    <property type="entry name" value="PROTEIN_KINASE_ST"/>
    <property type="match status" value="1"/>
</dbReference>
<gene>
    <name evidence="4" type="ORF">GSMUA_67970.1</name>
</gene>
<dbReference type="PROSITE" id="PS50011">
    <property type="entry name" value="PROTEIN_KINASE_DOM"/>
    <property type="match status" value="1"/>
</dbReference>
<reference evidence="5" key="2">
    <citation type="submission" date="2021-05" db="UniProtKB">
        <authorList>
            <consortium name="EnsemblPlants"/>
        </authorList>
    </citation>
    <scope>IDENTIFICATION</scope>
    <source>
        <strain evidence="5">subsp. malaccensis</strain>
    </source>
</reference>
<keyword evidence="2" id="KW-0067">ATP-binding</keyword>
<feature type="domain" description="Protein kinase" evidence="3">
    <location>
        <begin position="1"/>
        <end position="164"/>
    </location>
</feature>
<dbReference type="GO" id="GO:0007166">
    <property type="term" value="P:cell surface receptor signaling pathway"/>
    <property type="evidence" value="ECO:0007669"/>
    <property type="project" value="InterPro"/>
</dbReference>
<sequence>MRILHHRHTRQKRIQIRIKIFPLKEIEEAINNFDETRVLDHGGYIIAYIGILSENMVKLFGCYGSSALSWEARLRIAVETIGVLAYLHSVASISILHRDIKLSNILLDDHFIAKNKPNLSMYFLEAPKEKHYFDLMEDRVMKEGTKQKLMKVIQLLSDSSYTFY</sequence>
<dbReference type="PANTHER" id="PTHR27005:SF283">
    <property type="entry name" value="OS02G0633066 PROTEIN"/>
    <property type="match status" value="1"/>
</dbReference>
<evidence type="ECO:0000256" key="1">
    <source>
        <dbReference type="ARBA" id="ARBA00022741"/>
    </source>
</evidence>
<dbReference type="InterPro" id="IPR011009">
    <property type="entry name" value="Kinase-like_dom_sf"/>
</dbReference>
<keyword evidence="1" id="KW-0547">Nucleotide-binding</keyword>
<dbReference type="InterPro" id="IPR045274">
    <property type="entry name" value="WAK-like"/>
</dbReference>
<dbReference type="GO" id="GO:0004672">
    <property type="term" value="F:protein kinase activity"/>
    <property type="evidence" value="ECO:0007669"/>
    <property type="project" value="InterPro"/>
</dbReference>
<organism evidence="5 6">
    <name type="scientific">Musa acuminata subsp. malaccensis</name>
    <name type="common">Wild banana</name>
    <name type="synonym">Musa malaccensis</name>
    <dbReference type="NCBI Taxonomy" id="214687"/>
    <lineage>
        <taxon>Eukaryota</taxon>
        <taxon>Viridiplantae</taxon>
        <taxon>Streptophyta</taxon>
        <taxon>Embryophyta</taxon>
        <taxon>Tracheophyta</taxon>
        <taxon>Spermatophyta</taxon>
        <taxon>Magnoliopsida</taxon>
        <taxon>Liliopsida</taxon>
        <taxon>Zingiberales</taxon>
        <taxon>Musaceae</taxon>
        <taxon>Musa</taxon>
    </lineage>
</organism>
<keyword evidence="6" id="KW-1185">Reference proteome</keyword>
<dbReference type="InterPro" id="IPR008271">
    <property type="entry name" value="Ser/Thr_kinase_AS"/>
</dbReference>
<dbReference type="Gene3D" id="3.30.200.20">
    <property type="entry name" value="Phosphorylase Kinase, domain 1"/>
    <property type="match status" value="1"/>
</dbReference>
<dbReference type="GO" id="GO:0005524">
    <property type="term" value="F:ATP binding"/>
    <property type="evidence" value="ECO:0007669"/>
    <property type="project" value="UniProtKB-KW"/>
</dbReference>
<accession>A0A804I287</accession>
<dbReference type="SUPFAM" id="SSF56112">
    <property type="entry name" value="Protein kinase-like (PK-like)"/>
    <property type="match status" value="1"/>
</dbReference>
<dbReference type="PANTHER" id="PTHR27005">
    <property type="entry name" value="WALL-ASSOCIATED RECEPTOR KINASE-LIKE 21"/>
    <property type="match status" value="1"/>
</dbReference>
<evidence type="ECO:0000259" key="3">
    <source>
        <dbReference type="PROSITE" id="PS50011"/>
    </source>
</evidence>
<proteinExistence type="predicted"/>
<name>A0A804I287_MUSAM</name>
<dbReference type="Gramene" id="Ma02_t13000.1">
    <property type="protein sequence ID" value="Ma02_p13000.1"/>
    <property type="gene ID" value="Ma02_g13000"/>
</dbReference>
<evidence type="ECO:0000313" key="5">
    <source>
        <dbReference type="EnsemblPlants" id="Ma02_p13000.1"/>
    </source>
</evidence>
<dbReference type="EMBL" id="HG996467">
    <property type="protein sequence ID" value="CAG1861903.1"/>
    <property type="molecule type" value="Genomic_DNA"/>
</dbReference>
<evidence type="ECO:0000256" key="2">
    <source>
        <dbReference type="ARBA" id="ARBA00022840"/>
    </source>
</evidence>
<dbReference type="Proteomes" id="UP000012960">
    <property type="component" value="Unplaced"/>
</dbReference>
<dbReference type="Gene3D" id="1.10.510.10">
    <property type="entry name" value="Transferase(Phosphotransferase) domain 1"/>
    <property type="match status" value="1"/>
</dbReference>
<dbReference type="InParanoid" id="A0A804I287"/>
<evidence type="ECO:0000313" key="4">
    <source>
        <dbReference type="EMBL" id="CAG1861903.1"/>
    </source>
</evidence>
<evidence type="ECO:0000313" key="6">
    <source>
        <dbReference type="Proteomes" id="UP000012960"/>
    </source>
</evidence>
<protein>
    <submittedName>
        <fullName evidence="4">(wild Malaysian banana) hypothetical protein</fullName>
    </submittedName>
</protein>
<dbReference type="InterPro" id="IPR000719">
    <property type="entry name" value="Prot_kinase_dom"/>
</dbReference>
<reference evidence="4" key="1">
    <citation type="submission" date="2021-03" db="EMBL/GenBank/DDBJ databases">
        <authorList>
            <consortium name="Genoscope - CEA"/>
            <person name="William W."/>
        </authorList>
    </citation>
    <scope>NUCLEOTIDE SEQUENCE</scope>
    <source>
        <strain evidence="4">Doubled-haploid Pahang</strain>
    </source>
</reference>
<dbReference type="AlphaFoldDB" id="A0A804I287"/>